<gene>
    <name evidence="5" type="ORF">D7D52_26235</name>
</gene>
<proteinExistence type="predicted"/>
<dbReference type="KEGG" id="nyu:D7D52_26235"/>
<keyword evidence="6" id="KW-1185">Reference proteome</keyword>
<dbReference type="RefSeq" id="WP_120740522.1">
    <property type="nucleotide sequence ID" value="NZ_CP032568.1"/>
</dbReference>
<dbReference type="InterPro" id="IPR036271">
    <property type="entry name" value="Tet_transcr_reg_TetR-rel_C_sf"/>
</dbReference>
<dbReference type="Pfam" id="PF00440">
    <property type="entry name" value="TetR_N"/>
    <property type="match status" value="1"/>
</dbReference>
<dbReference type="PANTHER" id="PTHR30055">
    <property type="entry name" value="HTH-TYPE TRANSCRIPTIONAL REGULATOR RUTR"/>
    <property type="match status" value="1"/>
</dbReference>
<dbReference type="InterPro" id="IPR050109">
    <property type="entry name" value="HTH-type_TetR-like_transc_reg"/>
</dbReference>
<evidence type="ECO:0000256" key="1">
    <source>
        <dbReference type="ARBA" id="ARBA00023015"/>
    </source>
</evidence>
<evidence type="ECO:0000313" key="5">
    <source>
        <dbReference type="EMBL" id="AYF76732.1"/>
    </source>
</evidence>
<evidence type="ECO:0000256" key="2">
    <source>
        <dbReference type="ARBA" id="ARBA00023125"/>
    </source>
</evidence>
<dbReference type="EMBL" id="CP032568">
    <property type="protein sequence ID" value="AYF76732.1"/>
    <property type="molecule type" value="Genomic_DNA"/>
</dbReference>
<dbReference type="Proteomes" id="UP000267164">
    <property type="component" value="Chromosome"/>
</dbReference>
<evidence type="ECO:0000313" key="6">
    <source>
        <dbReference type="Proteomes" id="UP000267164"/>
    </source>
</evidence>
<feature type="domain" description="HTH tetR-type" evidence="4">
    <location>
        <begin position="23"/>
        <end position="70"/>
    </location>
</feature>
<dbReference type="GO" id="GO:0003700">
    <property type="term" value="F:DNA-binding transcription factor activity"/>
    <property type="evidence" value="ECO:0007669"/>
    <property type="project" value="TreeGrafter"/>
</dbReference>
<keyword evidence="3" id="KW-0804">Transcription</keyword>
<evidence type="ECO:0000259" key="4">
    <source>
        <dbReference type="Pfam" id="PF00440"/>
    </source>
</evidence>
<dbReference type="InterPro" id="IPR009057">
    <property type="entry name" value="Homeodomain-like_sf"/>
</dbReference>
<dbReference type="Gene3D" id="1.10.357.10">
    <property type="entry name" value="Tetracycline Repressor, domain 2"/>
    <property type="match status" value="1"/>
</dbReference>
<dbReference type="SUPFAM" id="SSF46689">
    <property type="entry name" value="Homeodomain-like"/>
    <property type="match status" value="1"/>
</dbReference>
<dbReference type="GO" id="GO:0000976">
    <property type="term" value="F:transcription cis-regulatory region binding"/>
    <property type="evidence" value="ECO:0007669"/>
    <property type="project" value="TreeGrafter"/>
</dbReference>
<keyword evidence="2" id="KW-0238">DNA-binding</keyword>
<sequence>MQANSDSSKQERTFTELARRAQIVDAAIEVIADQGYANASFAKIAKQAGLSSTGMISYHFRGKGDLIREVVTRIMQLSAEFVGAELDTAAGYQGRLRAFFAANLALVDAYPKHLRALSNIAANAGTDDPHLFGLLDQLGAVAAAQAEILRAGQREGVFRTFDPAVMVLAIRGALDAAIARAAFDPHFDAAATAGELADIFDRATRKDA</sequence>
<accession>A0A386ZFR9</accession>
<protein>
    <submittedName>
        <fullName evidence="5">TetR family transcriptional regulator</fullName>
    </submittedName>
</protein>
<organism evidence="5 6">
    <name type="scientific">Nocardia yunnanensis</name>
    <dbReference type="NCBI Taxonomy" id="2382165"/>
    <lineage>
        <taxon>Bacteria</taxon>
        <taxon>Bacillati</taxon>
        <taxon>Actinomycetota</taxon>
        <taxon>Actinomycetes</taxon>
        <taxon>Mycobacteriales</taxon>
        <taxon>Nocardiaceae</taxon>
        <taxon>Nocardia</taxon>
    </lineage>
</organism>
<name>A0A386ZFR9_9NOCA</name>
<reference evidence="5 6" key="1">
    <citation type="submission" date="2018-09" db="EMBL/GenBank/DDBJ databases">
        <title>Nocardia yunnanensis sp. nov., an actinomycete isolated from a soil sample.</title>
        <authorList>
            <person name="Zhang J."/>
        </authorList>
    </citation>
    <scope>NUCLEOTIDE SEQUENCE [LARGE SCALE GENOMIC DNA]</scope>
    <source>
        <strain evidence="5 6">CFHS0054</strain>
    </source>
</reference>
<dbReference type="SUPFAM" id="SSF48498">
    <property type="entry name" value="Tetracyclin repressor-like, C-terminal domain"/>
    <property type="match status" value="1"/>
</dbReference>
<keyword evidence="1" id="KW-0805">Transcription regulation</keyword>
<dbReference type="OrthoDB" id="9806334at2"/>
<dbReference type="AlphaFoldDB" id="A0A386ZFR9"/>
<dbReference type="InterPro" id="IPR001647">
    <property type="entry name" value="HTH_TetR"/>
</dbReference>
<evidence type="ECO:0000256" key="3">
    <source>
        <dbReference type="ARBA" id="ARBA00023163"/>
    </source>
</evidence>
<dbReference type="PANTHER" id="PTHR30055:SF234">
    <property type="entry name" value="HTH-TYPE TRANSCRIPTIONAL REGULATOR BETI"/>
    <property type="match status" value="1"/>
</dbReference>